<name>H0UQF1_9BACT</name>
<evidence type="ECO:0000256" key="5">
    <source>
        <dbReference type="ARBA" id="ARBA00023163"/>
    </source>
</evidence>
<dbReference type="AlphaFoldDB" id="H0UQF1"/>
<keyword evidence="1 6" id="KW-0963">Cytoplasm</keyword>
<feature type="domain" description="CoA-binding" evidence="7">
    <location>
        <begin position="79"/>
        <end position="178"/>
    </location>
</feature>
<gene>
    <name evidence="6" type="primary">rex</name>
    <name evidence="8" type="ORF">TheveDRAFT_0544</name>
</gene>
<reference evidence="8 9" key="1">
    <citation type="submission" date="2011-10" db="EMBL/GenBank/DDBJ databases">
        <title>The Noncontiguous Finished genome of Thermanaerovibrio velox DSM 12556.</title>
        <authorList>
            <consortium name="US DOE Joint Genome Institute (JGI-PGF)"/>
            <person name="Lucas S."/>
            <person name="Copeland A."/>
            <person name="Lapidus A."/>
            <person name="Glavina del Rio T."/>
            <person name="Dalin E."/>
            <person name="Tice H."/>
            <person name="Bruce D."/>
            <person name="Goodwin L."/>
            <person name="Pitluck S."/>
            <person name="Peters L."/>
            <person name="Mikhailova N."/>
            <person name="Teshima H."/>
            <person name="Kyrpides N."/>
            <person name="Mavromatis K."/>
            <person name="Ivanova N."/>
            <person name="Markowitz V."/>
            <person name="Cheng J.-F."/>
            <person name="Hugenholtz P."/>
            <person name="Woyke T."/>
            <person name="Wu D."/>
            <person name="Spring S."/>
            <person name="Brambilla E.-M."/>
            <person name="Klenk H.-P."/>
            <person name="Eisen J.A."/>
        </authorList>
    </citation>
    <scope>NUCLEOTIDE SEQUENCE [LARGE SCALE GENOMIC DNA]</scope>
    <source>
        <strain evidence="8 9">DSM 12556</strain>
    </source>
</reference>
<evidence type="ECO:0000313" key="9">
    <source>
        <dbReference type="Proteomes" id="UP000005730"/>
    </source>
</evidence>
<feature type="DNA-binding region" description="H-T-H motif" evidence="6">
    <location>
        <begin position="13"/>
        <end position="52"/>
    </location>
</feature>
<dbReference type="NCBIfam" id="NF003989">
    <property type="entry name" value="PRK05472.1-3"/>
    <property type="match status" value="1"/>
</dbReference>
<dbReference type="InterPro" id="IPR003781">
    <property type="entry name" value="CoA-bd"/>
</dbReference>
<evidence type="ECO:0000256" key="1">
    <source>
        <dbReference type="ARBA" id="ARBA00022490"/>
    </source>
</evidence>
<dbReference type="HOGENOM" id="CLU_061534_1_1_0"/>
<evidence type="ECO:0000256" key="4">
    <source>
        <dbReference type="ARBA" id="ARBA00023125"/>
    </source>
</evidence>
<dbReference type="STRING" id="926567.TheveDRAFT_0544"/>
<dbReference type="Pfam" id="PF06971">
    <property type="entry name" value="Put_DNA-bind_N"/>
    <property type="match status" value="1"/>
</dbReference>
<dbReference type="InterPro" id="IPR036388">
    <property type="entry name" value="WH-like_DNA-bd_sf"/>
</dbReference>
<organism evidence="8 9">
    <name type="scientific">Thermanaerovibrio velox DSM 12556</name>
    <dbReference type="NCBI Taxonomy" id="926567"/>
    <lineage>
        <taxon>Bacteria</taxon>
        <taxon>Thermotogati</taxon>
        <taxon>Synergistota</taxon>
        <taxon>Synergistia</taxon>
        <taxon>Synergistales</taxon>
        <taxon>Synergistaceae</taxon>
        <taxon>Thermanaerovibrio</taxon>
    </lineage>
</organism>
<dbReference type="InterPro" id="IPR036291">
    <property type="entry name" value="NAD(P)-bd_dom_sf"/>
</dbReference>
<sequence>MRVAEPTVERLVQYYRLLGQLREEGRLVVSSQQMGEMLGIKASQVRKDLSYFGEIGKRGVGYHVDRLYDHVSSILSSPGVWRLGLVGVGHLGYALLGHSAFRSDKFRIEALFDVDPSKVGQVINGVECYHLDQMPQVAREKGIEVLILTVPGSSAQACVDMAVKSGVIRGILSFAPTPLVAQDDILVYRVDISVELEKLLFFLKGGAGV</sequence>
<comment type="function">
    <text evidence="6">Modulates transcription in response to changes in cellular NADH/NAD(+) redox state.</text>
</comment>
<dbReference type="GO" id="GO:0003700">
    <property type="term" value="F:DNA-binding transcription factor activity"/>
    <property type="evidence" value="ECO:0007669"/>
    <property type="project" value="UniProtKB-UniRule"/>
</dbReference>
<dbReference type="PANTHER" id="PTHR35786:SF1">
    <property type="entry name" value="REDOX-SENSING TRANSCRIPTIONAL REPRESSOR REX 1"/>
    <property type="match status" value="1"/>
</dbReference>
<dbReference type="GO" id="GO:0005737">
    <property type="term" value="C:cytoplasm"/>
    <property type="evidence" value="ECO:0007669"/>
    <property type="project" value="UniProtKB-SubCell"/>
</dbReference>
<protein>
    <recommendedName>
        <fullName evidence="6">Redox-sensing transcriptional repressor Rex</fullName>
    </recommendedName>
</protein>
<dbReference type="RefSeq" id="WP_006583199.1">
    <property type="nucleotide sequence ID" value="NZ_CM001377.1"/>
</dbReference>
<proteinExistence type="inferred from homology"/>
<evidence type="ECO:0000256" key="6">
    <source>
        <dbReference type="HAMAP-Rule" id="MF_01131"/>
    </source>
</evidence>
<dbReference type="PANTHER" id="PTHR35786">
    <property type="entry name" value="REDOX-SENSING TRANSCRIPTIONAL REPRESSOR REX"/>
    <property type="match status" value="1"/>
</dbReference>
<accession>H0UQF1</accession>
<dbReference type="SUPFAM" id="SSF51735">
    <property type="entry name" value="NAD(P)-binding Rossmann-fold domains"/>
    <property type="match status" value="1"/>
</dbReference>
<comment type="subunit">
    <text evidence="6">Homodimer.</text>
</comment>
<feature type="binding site" evidence="6">
    <location>
        <begin position="87"/>
        <end position="92"/>
    </location>
    <ligand>
        <name>NAD(+)</name>
        <dbReference type="ChEBI" id="CHEBI:57540"/>
    </ligand>
</feature>
<keyword evidence="4 6" id="KW-0238">DNA-binding</keyword>
<dbReference type="GO" id="GO:0051775">
    <property type="term" value="P:response to redox state"/>
    <property type="evidence" value="ECO:0007669"/>
    <property type="project" value="InterPro"/>
</dbReference>
<keyword evidence="3 6" id="KW-0805">Transcription regulation</keyword>
<dbReference type="HAMAP" id="MF_01131">
    <property type="entry name" value="Rex"/>
    <property type="match status" value="1"/>
</dbReference>
<dbReference type="Proteomes" id="UP000005730">
    <property type="component" value="Chromosome"/>
</dbReference>
<dbReference type="Gene3D" id="1.10.10.10">
    <property type="entry name" value="Winged helix-like DNA-binding domain superfamily/Winged helix DNA-binding domain"/>
    <property type="match status" value="1"/>
</dbReference>
<dbReference type="EMBL" id="CM001377">
    <property type="protein sequence ID" value="EHM09705.1"/>
    <property type="molecule type" value="Genomic_DNA"/>
</dbReference>
<dbReference type="InterPro" id="IPR022876">
    <property type="entry name" value="Tscrpt_rep_Rex"/>
</dbReference>
<comment type="similarity">
    <text evidence="6">Belongs to the transcriptional regulatory Rex family.</text>
</comment>
<dbReference type="InterPro" id="IPR009718">
    <property type="entry name" value="Rex_DNA-bd_C_dom"/>
</dbReference>
<dbReference type="NCBIfam" id="NF003996">
    <property type="entry name" value="PRK05472.2-5"/>
    <property type="match status" value="1"/>
</dbReference>
<dbReference type="GO" id="GO:0045892">
    <property type="term" value="P:negative regulation of DNA-templated transcription"/>
    <property type="evidence" value="ECO:0007669"/>
    <property type="project" value="InterPro"/>
</dbReference>
<comment type="subcellular location">
    <subcellularLocation>
        <location evidence="6">Cytoplasm</location>
    </subcellularLocation>
</comment>
<evidence type="ECO:0000256" key="3">
    <source>
        <dbReference type="ARBA" id="ARBA00023015"/>
    </source>
</evidence>
<keyword evidence="2 6" id="KW-0678">Repressor</keyword>
<keyword evidence="9" id="KW-1185">Reference proteome</keyword>
<dbReference type="eggNOG" id="COG2344">
    <property type="taxonomic scope" value="Bacteria"/>
</dbReference>
<dbReference type="GO" id="GO:0003677">
    <property type="term" value="F:DNA binding"/>
    <property type="evidence" value="ECO:0007669"/>
    <property type="project" value="UniProtKB-UniRule"/>
</dbReference>
<dbReference type="Gene3D" id="3.40.50.720">
    <property type="entry name" value="NAD(P)-binding Rossmann-like Domain"/>
    <property type="match status" value="1"/>
</dbReference>
<dbReference type="Pfam" id="PF02629">
    <property type="entry name" value="CoA_binding"/>
    <property type="match status" value="1"/>
</dbReference>
<evidence type="ECO:0000313" key="8">
    <source>
        <dbReference type="EMBL" id="EHM09705.1"/>
    </source>
</evidence>
<dbReference type="NCBIfam" id="NF003995">
    <property type="entry name" value="PRK05472.2-4"/>
    <property type="match status" value="1"/>
</dbReference>
<dbReference type="NCBIfam" id="NF003994">
    <property type="entry name" value="PRK05472.2-3"/>
    <property type="match status" value="1"/>
</dbReference>
<evidence type="ECO:0000259" key="7">
    <source>
        <dbReference type="SMART" id="SM00881"/>
    </source>
</evidence>
<dbReference type="SMART" id="SM00881">
    <property type="entry name" value="CoA_binding"/>
    <property type="match status" value="1"/>
</dbReference>
<dbReference type="InterPro" id="IPR036390">
    <property type="entry name" value="WH_DNA-bd_sf"/>
</dbReference>
<evidence type="ECO:0000256" key="2">
    <source>
        <dbReference type="ARBA" id="ARBA00022491"/>
    </source>
</evidence>
<keyword evidence="6" id="KW-0520">NAD</keyword>
<dbReference type="SUPFAM" id="SSF46785">
    <property type="entry name" value="Winged helix' DNA-binding domain"/>
    <property type="match status" value="1"/>
</dbReference>
<dbReference type="OrthoDB" id="9784760at2"/>
<keyword evidence="5 6" id="KW-0804">Transcription</keyword>